<dbReference type="Proteomes" id="UP000620075">
    <property type="component" value="Unassembled WGS sequence"/>
</dbReference>
<dbReference type="EMBL" id="JAEKNQ010000057">
    <property type="protein sequence ID" value="MBJ7604345.1"/>
    <property type="molecule type" value="Genomic_DNA"/>
</dbReference>
<dbReference type="AlphaFoldDB" id="A0A934KGL8"/>
<sequence length="205" mass="22787">MSGLIVLGGAEGAAAQAHFLATGRPLEVISGPSAERLRQMDAEGLRYVLIHVGEDDGEAEGSYERAHHRVTLAEVPGLALRLRQREKKLVTCLAFGYKNGVPADATWLVDVRFLDNPYWEESLRPLDGREPAVAEYVLRQPAARELLDRLESVLRWSIPLYQRDELIVAFGCTGGRHRSVALAEAMAQRLADMPGIELRYEAREL</sequence>
<dbReference type="GO" id="GO:0005524">
    <property type="term" value="F:ATP binding"/>
    <property type="evidence" value="ECO:0007669"/>
    <property type="project" value="InterPro"/>
</dbReference>
<feature type="domain" description="RapZ C-terminal" evidence="1">
    <location>
        <begin position="90"/>
        <end position="204"/>
    </location>
</feature>
<accession>A0A934KGL8</accession>
<comment type="caution">
    <text evidence="2">The sequence shown here is derived from an EMBL/GenBank/DDBJ whole genome shotgun (WGS) entry which is preliminary data.</text>
</comment>
<proteinExistence type="predicted"/>
<gene>
    <name evidence="2" type="ORF">JF888_14350</name>
</gene>
<dbReference type="PANTHER" id="PTHR30448:SF0">
    <property type="entry name" value="RNASE ADAPTER PROTEIN RAPZ"/>
    <property type="match status" value="1"/>
</dbReference>
<organism evidence="2 3">
    <name type="scientific">Candidatus Dormiibacter inghamiae</name>
    <dbReference type="NCBI Taxonomy" id="3127013"/>
    <lineage>
        <taxon>Bacteria</taxon>
        <taxon>Bacillati</taxon>
        <taxon>Candidatus Dormiibacterota</taxon>
        <taxon>Candidatus Dormibacteria</taxon>
        <taxon>Candidatus Dormibacterales</taxon>
        <taxon>Candidatus Dormibacteraceae</taxon>
        <taxon>Candidatus Dormiibacter</taxon>
    </lineage>
</organism>
<evidence type="ECO:0000313" key="2">
    <source>
        <dbReference type="EMBL" id="MBJ7604345.1"/>
    </source>
</evidence>
<evidence type="ECO:0000259" key="1">
    <source>
        <dbReference type="Pfam" id="PF22740"/>
    </source>
</evidence>
<dbReference type="RefSeq" id="WP_338181824.1">
    <property type="nucleotide sequence ID" value="NZ_JAEKNQ010000057.1"/>
</dbReference>
<evidence type="ECO:0000313" key="3">
    <source>
        <dbReference type="Proteomes" id="UP000620075"/>
    </source>
</evidence>
<name>A0A934KGL8_9BACT</name>
<dbReference type="InterPro" id="IPR005337">
    <property type="entry name" value="RapZ-like"/>
</dbReference>
<dbReference type="InterPro" id="IPR053931">
    <property type="entry name" value="RapZ_C"/>
</dbReference>
<reference evidence="2 3" key="1">
    <citation type="submission" date="2020-10" db="EMBL/GenBank/DDBJ databases">
        <title>Ca. Dormibacterota MAGs.</title>
        <authorList>
            <person name="Montgomery K."/>
        </authorList>
    </citation>
    <scope>NUCLEOTIDE SEQUENCE [LARGE SCALE GENOMIC DNA]</scope>
    <source>
        <strain evidence="2">SC8811_S16_3</strain>
    </source>
</reference>
<dbReference type="PANTHER" id="PTHR30448">
    <property type="entry name" value="RNASE ADAPTER PROTEIN RAPZ"/>
    <property type="match status" value="1"/>
</dbReference>
<dbReference type="Pfam" id="PF22740">
    <property type="entry name" value="PapZ_C"/>
    <property type="match status" value="1"/>
</dbReference>
<protein>
    <recommendedName>
        <fullName evidence="1">RapZ C-terminal domain-containing protein</fullName>
    </recommendedName>
</protein>